<dbReference type="InterPro" id="IPR018389">
    <property type="entry name" value="DctP_fam"/>
</dbReference>
<evidence type="ECO:0000313" key="3">
    <source>
        <dbReference type="EMBL" id="TCP08323.1"/>
    </source>
</evidence>
<dbReference type="Gene3D" id="3.40.190.170">
    <property type="entry name" value="Bacterial extracellular solute-binding protein, family 7"/>
    <property type="match status" value="1"/>
</dbReference>
<reference evidence="3 4" key="1">
    <citation type="submission" date="2019-03" db="EMBL/GenBank/DDBJ databases">
        <title>Genomic Encyclopedia of Type Strains, Phase IV (KMG-IV): sequencing the most valuable type-strain genomes for metagenomic binning, comparative biology and taxonomic classification.</title>
        <authorList>
            <person name="Goeker M."/>
        </authorList>
    </citation>
    <scope>NUCLEOTIDE SEQUENCE [LARGE SCALE GENOMIC DNA]</scope>
    <source>
        <strain evidence="3 4">DSM 15264</strain>
    </source>
</reference>
<dbReference type="CDD" id="cd13665">
    <property type="entry name" value="PBP2_TRAP_Dctp3_4"/>
    <property type="match status" value="1"/>
</dbReference>
<comment type="caution">
    <text evidence="3">The sequence shown here is derived from an EMBL/GenBank/DDBJ whole genome shotgun (WGS) entry which is preliminary data.</text>
</comment>
<accession>A0AA46HWN9</accession>
<dbReference type="AlphaFoldDB" id="A0AA46HWN9"/>
<dbReference type="PANTHER" id="PTHR33376:SF15">
    <property type="entry name" value="BLL6794 PROTEIN"/>
    <property type="match status" value="1"/>
</dbReference>
<dbReference type="GO" id="GO:0055085">
    <property type="term" value="P:transmembrane transport"/>
    <property type="evidence" value="ECO:0007669"/>
    <property type="project" value="InterPro"/>
</dbReference>
<dbReference type="NCBIfam" id="NF037995">
    <property type="entry name" value="TRAP_S1"/>
    <property type="match status" value="1"/>
</dbReference>
<dbReference type="PANTHER" id="PTHR33376">
    <property type="match status" value="1"/>
</dbReference>
<dbReference type="RefSeq" id="WP_132764458.1">
    <property type="nucleotide sequence ID" value="NZ_CP110416.1"/>
</dbReference>
<feature type="chain" id="PRO_5041379723" evidence="2">
    <location>
        <begin position="29"/>
        <end position="348"/>
    </location>
</feature>
<organism evidence="3 4">
    <name type="scientific">Caldimonas thermodepolymerans</name>
    <dbReference type="NCBI Taxonomy" id="215580"/>
    <lineage>
        <taxon>Bacteria</taxon>
        <taxon>Pseudomonadati</taxon>
        <taxon>Pseudomonadota</taxon>
        <taxon>Betaproteobacteria</taxon>
        <taxon>Burkholderiales</taxon>
        <taxon>Sphaerotilaceae</taxon>
        <taxon>Caldimonas</taxon>
    </lineage>
</organism>
<evidence type="ECO:0000313" key="4">
    <source>
        <dbReference type="Proteomes" id="UP000294772"/>
    </source>
</evidence>
<proteinExistence type="predicted"/>
<feature type="signal peptide" evidence="2">
    <location>
        <begin position="1"/>
        <end position="28"/>
    </location>
</feature>
<protein>
    <submittedName>
        <fullName evidence="3">TRAP-type C4-dicarboxylate transport system substrate-binding protein</fullName>
    </submittedName>
</protein>
<keyword evidence="1 2" id="KW-0732">Signal</keyword>
<dbReference type="PROSITE" id="PS51318">
    <property type="entry name" value="TAT"/>
    <property type="match status" value="1"/>
</dbReference>
<dbReference type="InterPro" id="IPR006311">
    <property type="entry name" value="TAT_signal"/>
</dbReference>
<gene>
    <name evidence="3" type="ORF">EV676_103356</name>
</gene>
<dbReference type="EMBL" id="SLXF01000003">
    <property type="protein sequence ID" value="TCP08323.1"/>
    <property type="molecule type" value="Genomic_DNA"/>
</dbReference>
<name>A0AA46HWN9_9BURK</name>
<dbReference type="Pfam" id="PF03480">
    <property type="entry name" value="DctP"/>
    <property type="match status" value="1"/>
</dbReference>
<evidence type="ECO:0000256" key="1">
    <source>
        <dbReference type="ARBA" id="ARBA00022729"/>
    </source>
</evidence>
<dbReference type="InterPro" id="IPR038404">
    <property type="entry name" value="TRAP_DctP_sf"/>
</dbReference>
<sequence>MTRRPFLRRALAIATALMTAAAAPATFAQSRVTLRYSNWLPPTHVLHHNVIKPWIEEVSQVTQGRVKIEVLPKVVGSVPTQFDVVRDGLADLSFVIHGYTPGRFRGHELLELPFLGSDAEALGAAAWRIHHKHLKELNEFAGTVPLAIFTQGPAALFTTPGPIESIEQFKGLKLRVGGPAQIPLMNVIGAVAIQRPVSQLYEVMSTGVVDGAVLGREAVKNFNLGRTIRHGLLLPGGFSNLGQSIVVNERAWNRISAADREAIMRISGEALSRRFGAQFESMDRAGIEDVIAHGGKVTQANPKLVEDLRQAFKIADDAWFDKAKAAGLKDPQKVLADFRNEVATLQSK</sequence>
<evidence type="ECO:0000256" key="2">
    <source>
        <dbReference type="SAM" id="SignalP"/>
    </source>
</evidence>
<dbReference type="Proteomes" id="UP000294772">
    <property type="component" value="Unassembled WGS sequence"/>
</dbReference>